<keyword evidence="3" id="KW-1185">Reference proteome</keyword>
<evidence type="ECO:0000256" key="1">
    <source>
        <dbReference type="SAM" id="Phobius"/>
    </source>
</evidence>
<dbReference type="RefSeq" id="WP_058240605.1">
    <property type="nucleotide sequence ID" value="NZ_CYPW01000027.1"/>
</dbReference>
<proteinExistence type="predicted"/>
<dbReference type="Proteomes" id="UP000054823">
    <property type="component" value="Unassembled WGS sequence"/>
</dbReference>
<name>A0A0P1ESE5_9RHOB</name>
<feature type="transmembrane region" description="Helical" evidence="1">
    <location>
        <begin position="61"/>
        <end position="81"/>
    </location>
</feature>
<accession>A0A0P1ESE5</accession>
<sequence>MGDQRFGFEGFATSRFAPDHFDCAPGLRLEAHERVAKLQFESLNRRLDKIEALIERLERRLWLAVYGVVAVVLAQAFQSVLASLP</sequence>
<gene>
    <name evidence="2" type="ORF">SHM7688_02907</name>
</gene>
<dbReference type="STRING" id="321267.SHM7688_02907"/>
<protein>
    <recommendedName>
        <fullName evidence="4">Gene transfer agent protein</fullName>
    </recommendedName>
</protein>
<organism evidence="2 3">
    <name type="scientific">Shimia marina</name>
    <dbReference type="NCBI Taxonomy" id="321267"/>
    <lineage>
        <taxon>Bacteria</taxon>
        <taxon>Pseudomonadati</taxon>
        <taxon>Pseudomonadota</taxon>
        <taxon>Alphaproteobacteria</taxon>
        <taxon>Rhodobacterales</taxon>
        <taxon>Roseobacteraceae</taxon>
    </lineage>
</organism>
<keyword evidence="1" id="KW-0812">Transmembrane</keyword>
<evidence type="ECO:0000313" key="2">
    <source>
        <dbReference type="EMBL" id="CUH53453.1"/>
    </source>
</evidence>
<reference evidence="2 3" key="1">
    <citation type="submission" date="2015-09" db="EMBL/GenBank/DDBJ databases">
        <authorList>
            <consortium name="Swine Surveillance"/>
        </authorList>
    </citation>
    <scope>NUCLEOTIDE SEQUENCE [LARGE SCALE GENOMIC DNA]</scope>
    <source>
        <strain evidence="2 3">CECT 7688</strain>
    </source>
</reference>
<keyword evidence="1" id="KW-1133">Transmembrane helix</keyword>
<dbReference type="EMBL" id="CYPW01000027">
    <property type="protein sequence ID" value="CUH53453.1"/>
    <property type="molecule type" value="Genomic_DNA"/>
</dbReference>
<evidence type="ECO:0008006" key="4">
    <source>
        <dbReference type="Google" id="ProtNLM"/>
    </source>
</evidence>
<dbReference type="OrthoDB" id="7873894at2"/>
<evidence type="ECO:0000313" key="3">
    <source>
        <dbReference type="Proteomes" id="UP000054823"/>
    </source>
</evidence>
<dbReference type="AlphaFoldDB" id="A0A0P1ESE5"/>
<keyword evidence="1" id="KW-0472">Membrane</keyword>